<protein>
    <submittedName>
        <fullName evidence="7">G protein-coupled receptor, rhodopsin-like family and GPCR, rhodopsin-like, 7TM domain and 7TM GPCR, serpentine receptor class w (Srw) family-containing protein</fullName>
    </submittedName>
</protein>
<feature type="transmembrane region" description="Helical" evidence="5">
    <location>
        <begin position="150"/>
        <end position="167"/>
    </location>
</feature>
<dbReference type="Gene3D" id="1.20.1070.10">
    <property type="entry name" value="Rhodopsin 7-helix transmembrane proteins"/>
    <property type="match status" value="1"/>
</dbReference>
<reference evidence="9" key="2">
    <citation type="submission" date="2020-12" db="UniProtKB">
        <authorList>
            <consortium name="WormBaseParasite"/>
        </authorList>
    </citation>
    <scope>IDENTIFICATION</scope>
</reference>
<evidence type="ECO:0000259" key="6">
    <source>
        <dbReference type="PROSITE" id="PS50262"/>
    </source>
</evidence>
<dbReference type="RefSeq" id="XP_024503263.1">
    <property type="nucleotide sequence ID" value="XM_024649380.1"/>
</dbReference>
<evidence type="ECO:0000256" key="2">
    <source>
        <dbReference type="ARBA" id="ARBA00022692"/>
    </source>
</evidence>
<dbReference type="Pfam" id="PF10324">
    <property type="entry name" value="7TM_GPCR_Srw"/>
    <property type="match status" value="1"/>
</dbReference>
<evidence type="ECO:0000313" key="7">
    <source>
        <dbReference type="EMBL" id="CEF64062.1"/>
    </source>
</evidence>
<dbReference type="WBParaSite" id="SRAE_1000231800.1">
    <property type="protein sequence ID" value="SRAE_1000231800.1"/>
    <property type="gene ID" value="WBGene00258932"/>
</dbReference>
<dbReference type="Proteomes" id="UP000035682">
    <property type="component" value="Unplaced"/>
</dbReference>
<dbReference type="STRING" id="34506.A0A090L2X8"/>
<dbReference type="GeneID" id="36376427"/>
<dbReference type="AlphaFoldDB" id="A0A090L2X8"/>
<feature type="transmembrane region" description="Helical" evidence="5">
    <location>
        <begin position="107"/>
        <end position="129"/>
    </location>
</feature>
<feature type="transmembrane region" description="Helical" evidence="5">
    <location>
        <begin position="36"/>
        <end position="56"/>
    </location>
</feature>
<dbReference type="OrthoDB" id="5864054at2759"/>
<dbReference type="InterPro" id="IPR019427">
    <property type="entry name" value="7TM_GPCR_serpentine_rcpt_Srw"/>
</dbReference>
<keyword evidence="3 5" id="KW-1133">Transmembrane helix</keyword>
<comment type="subcellular location">
    <subcellularLocation>
        <location evidence="1">Membrane</location>
    </subcellularLocation>
</comment>
<dbReference type="CDD" id="cd14978">
    <property type="entry name" value="7tmA_FMRFamide_R-like"/>
    <property type="match status" value="1"/>
</dbReference>
<organism evidence="7">
    <name type="scientific">Strongyloides ratti</name>
    <name type="common">Parasitic roundworm</name>
    <dbReference type="NCBI Taxonomy" id="34506"/>
    <lineage>
        <taxon>Eukaryota</taxon>
        <taxon>Metazoa</taxon>
        <taxon>Ecdysozoa</taxon>
        <taxon>Nematoda</taxon>
        <taxon>Chromadorea</taxon>
        <taxon>Rhabditida</taxon>
        <taxon>Tylenchina</taxon>
        <taxon>Panagrolaimomorpha</taxon>
        <taxon>Strongyloidoidea</taxon>
        <taxon>Strongyloididae</taxon>
        <taxon>Strongyloides</taxon>
    </lineage>
</organism>
<gene>
    <name evidence="7 9 10" type="ORF">SRAE_1000231800</name>
</gene>
<evidence type="ECO:0000256" key="5">
    <source>
        <dbReference type="SAM" id="Phobius"/>
    </source>
</evidence>
<dbReference type="EMBL" id="LN609528">
    <property type="protein sequence ID" value="CEF64062.1"/>
    <property type="molecule type" value="Genomic_DNA"/>
</dbReference>
<feature type="transmembrane region" description="Helical" evidence="5">
    <location>
        <begin position="283"/>
        <end position="307"/>
    </location>
</feature>
<dbReference type="PROSITE" id="PS50262">
    <property type="entry name" value="G_PROTEIN_RECEP_F1_2"/>
    <property type="match status" value="1"/>
</dbReference>
<dbReference type="InterPro" id="IPR017452">
    <property type="entry name" value="GPCR_Rhodpsn_7TM"/>
</dbReference>
<dbReference type="InterPro" id="IPR053219">
    <property type="entry name" value="GPCR_Dmsr-1"/>
</dbReference>
<dbReference type="PANTHER" id="PTHR46273">
    <property type="entry name" value="MYOSUPPRESSIN RECEPTOR 1, ISOFORM B-RELATED"/>
    <property type="match status" value="1"/>
</dbReference>
<feature type="transmembrane region" description="Helical" evidence="5">
    <location>
        <begin position="313"/>
        <end position="336"/>
    </location>
</feature>
<dbReference type="SUPFAM" id="SSF81321">
    <property type="entry name" value="Family A G protein-coupled receptor-like"/>
    <property type="match status" value="1"/>
</dbReference>
<reference evidence="7 8" key="1">
    <citation type="submission" date="2014-09" db="EMBL/GenBank/DDBJ databases">
        <authorList>
            <person name="Martin A.A."/>
        </authorList>
    </citation>
    <scope>NUCLEOTIDE SEQUENCE</scope>
    <source>
        <strain evidence="8">ED321</strain>
        <strain evidence="7">ED321 Heterogonic</strain>
    </source>
</reference>
<dbReference type="PRINTS" id="PR00237">
    <property type="entry name" value="GPCRRHODOPSN"/>
</dbReference>
<dbReference type="GO" id="GO:0005886">
    <property type="term" value="C:plasma membrane"/>
    <property type="evidence" value="ECO:0007669"/>
    <property type="project" value="TreeGrafter"/>
</dbReference>
<evidence type="ECO:0000256" key="1">
    <source>
        <dbReference type="ARBA" id="ARBA00004370"/>
    </source>
</evidence>
<evidence type="ECO:0000313" key="8">
    <source>
        <dbReference type="Proteomes" id="UP000035682"/>
    </source>
</evidence>
<keyword evidence="7" id="KW-0675">Receptor</keyword>
<evidence type="ECO:0000313" key="10">
    <source>
        <dbReference type="WormBase" id="SRAE_1000231800"/>
    </source>
</evidence>
<evidence type="ECO:0000256" key="4">
    <source>
        <dbReference type="ARBA" id="ARBA00023136"/>
    </source>
</evidence>
<feature type="transmembrane region" description="Helical" evidence="5">
    <location>
        <begin position="226"/>
        <end position="253"/>
    </location>
</feature>
<evidence type="ECO:0000313" key="9">
    <source>
        <dbReference type="WBParaSite" id="SRAE_1000231800.1"/>
    </source>
</evidence>
<keyword evidence="8" id="KW-1185">Reference proteome</keyword>
<feature type="transmembrane region" description="Helical" evidence="5">
    <location>
        <begin position="68"/>
        <end position="87"/>
    </location>
</feature>
<evidence type="ECO:0000256" key="3">
    <source>
        <dbReference type="ARBA" id="ARBA00022989"/>
    </source>
</evidence>
<dbReference type="GO" id="GO:0008528">
    <property type="term" value="F:G protein-coupled peptide receptor activity"/>
    <property type="evidence" value="ECO:0007669"/>
    <property type="project" value="InterPro"/>
</dbReference>
<feature type="domain" description="G-protein coupled receptors family 1 profile" evidence="6">
    <location>
        <begin position="48"/>
        <end position="336"/>
    </location>
</feature>
<dbReference type="WormBase" id="SRAE_1000231800">
    <property type="protein sequence ID" value="SRP10387"/>
    <property type="gene ID" value="WBGene00258932"/>
</dbReference>
<dbReference type="OMA" id="VELCHPW"/>
<proteinExistence type="predicted"/>
<dbReference type="PANTHER" id="PTHR46273:SF4">
    <property type="entry name" value="AT19640P"/>
    <property type="match status" value="1"/>
</dbReference>
<dbReference type="InterPro" id="IPR000276">
    <property type="entry name" value="GPCR_Rhodpsn"/>
</dbReference>
<sequence>MSSCVEVNETERDAMIQYYLELIGEEIQMYDKIHVYIYQILCLLGVPLNVLVIVVLLRPQMRKNPFNLYLIVIAICDLILMANYYIFHFIERCHPYYYTYFWIIYTKLYAITSVLLHSLSLWLTVIMAIHRYIVVKNSNGAQSNISWNTYKITLLGIGAATGISLIGSTPNTLRYEIQDNGLVGAEPRCLVKGGKYAHYYTETSQIEAYQFVRPTFWNCNWERLTFWIAGLLLKVIPCMLLTIFMTLLVRILIKARERRNRLCGSRTVLCTAKTQAERTTAMLTIIVAVFLVTELPQGIFVFLQGVYAATEVIHLYLGQFLDFLALFNSSVNFILYTTMSYQFRSQFIETFATYLPKTFERISGSESINTNVLSSKISRDGTKNNNGNFNTSKVHLLTATTTFQRKDLKGKIDEV</sequence>
<dbReference type="CTD" id="36376427"/>
<keyword evidence="4 5" id="KW-0472">Membrane</keyword>
<dbReference type="eggNOG" id="ENOG502S2WV">
    <property type="taxonomic scope" value="Eukaryota"/>
</dbReference>
<name>A0A090L2X8_STRRB</name>
<keyword evidence="2 5" id="KW-0812">Transmembrane</keyword>
<accession>A0A090L2X8</accession>